<feature type="compositionally biased region" description="Basic and acidic residues" evidence="1">
    <location>
        <begin position="62"/>
        <end position="80"/>
    </location>
</feature>
<dbReference type="InterPro" id="IPR025392">
    <property type="entry name" value="DUF4124"/>
</dbReference>
<feature type="compositionally biased region" description="Low complexity" evidence="1">
    <location>
        <begin position="81"/>
        <end position="94"/>
    </location>
</feature>
<name>A0A9Q3ULY1_9GAMM</name>
<reference evidence="3" key="1">
    <citation type="submission" date="2021-10" db="EMBL/GenBank/DDBJ databases">
        <title>The diversity and Nitrogen Metabolism of Culturable Nitrate-Utilizing Bacteria Within the Oxygen Minimum Zone of the Changjiang (Yangtze River)Estuary.</title>
        <authorList>
            <person name="Zhang D."/>
            <person name="Zheng J."/>
            <person name="Liu S."/>
            <person name="He W."/>
        </authorList>
    </citation>
    <scope>NUCLEOTIDE SEQUENCE</scope>
    <source>
        <strain evidence="3">FXH-223</strain>
    </source>
</reference>
<dbReference type="AlphaFoldDB" id="A0A9Q3ULY1"/>
<protein>
    <submittedName>
        <fullName evidence="3">DUF4124 domain-containing protein</fullName>
    </submittedName>
</protein>
<sequence>MNTVRALLTAVLVVLAAPALGAKYYKWVDENGVTHYDTQPPRGTSAEEVSTHRSASSDQPEALERLREQREAAARADEAARQQQARQQRAAEQPDQARQEECEQYRRNLETLQNKPVVRVKNPDSGEMEVIDQERRAQMLERTRAAVAFCDGRPAP</sequence>
<evidence type="ECO:0000313" key="4">
    <source>
        <dbReference type="Proteomes" id="UP001108027"/>
    </source>
</evidence>
<keyword evidence="4" id="KW-1185">Reference proteome</keyword>
<dbReference type="Pfam" id="PF13511">
    <property type="entry name" value="DUF4124"/>
    <property type="match status" value="1"/>
</dbReference>
<dbReference type="Proteomes" id="UP001108027">
    <property type="component" value="Unassembled WGS sequence"/>
</dbReference>
<dbReference type="RefSeq" id="WP_228233866.1">
    <property type="nucleotide sequence ID" value="NZ_ARXL01000093.1"/>
</dbReference>
<organism evidence="3 4">
    <name type="scientific">Alloalcanivorax marinus</name>
    <dbReference type="NCBI Taxonomy" id="1177169"/>
    <lineage>
        <taxon>Bacteria</taxon>
        <taxon>Pseudomonadati</taxon>
        <taxon>Pseudomonadota</taxon>
        <taxon>Gammaproteobacteria</taxon>
        <taxon>Oceanospirillales</taxon>
        <taxon>Alcanivoracaceae</taxon>
        <taxon>Alloalcanivorax</taxon>
    </lineage>
</organism>
<dbReference type="EMBL" id="JAJGNA010000009">
    <property type="protein sequence ID" value="MCC4308845.1"/>
    <property type="molecule type" value="Genomic_DNA"/>
</dbReference>
<evidence type="ECO:0000256" key="1">
    <source>
        <dbReference type="SAM" id="MobiDB-lite"/>
    </source>
</evidence>
<comment type="caution">
    <text evidence="3">The sequence shown here is derived from an EMBL/GenBank/DDBJ whole genome shotgun (WGS) entry which is preliminary data.</text>
</comment>
<gene>
    <name evidence="3" type="ORF">LL252_09720</name>
</gene>
<proteinExistence type="predicted"/>
<accession>A0A9Q3ULY1</accession>
<feature type="domain" description="DUF4124" evidence="2">
    <location>
        <begin position="12"/>
        <end position="62"/>
    </location>
</feature>
<evidence type="ECO:0000259" key="2">
    <source>
        <dbReference type="Pfam" id="PF13511"/>
    </source>
</evidence>
<feature type="region of interest" description="Disordered" evidence="1">
    <location>
        <begin position="36"/>
        <end position="101"/>
    </location>
</feature>
<evidence type="ECO:0000313" key="3">
    <source>
        <dbReference type="EMBL" id="MCC4308845.1"/>
    </source>
</evidence>